<evidence type="ECO:0000313" key="1">
    <source>
        <dbReference type="EMBL" id="GJT07692.1"/>
    </source>
</evidence>
<organism evidence="1 2">
    <name type="scientific">Tanacetum coccineum</name>
    <dbReference type="NCBI Taxonomy" id="301880"/>
    <lineage>
        <taxon>Eukaryota</taxon>
        <taxon>Viridiplantae</taxon>
        <taxon>Streptophyta</taxon>
        <taxon>Embryophyta</taxon>
        <taxon>Tracheophyta</taxon>
        <taxon>Spermatophyta</taxon>
        <taxon>Magnoliopsida</taxon>
        <taxon>eudicotyledons</taxon>
        <taxon>Gunneridae</taxon>
        <taxon>Pentapetalae</taxon>
        <taxon>asterids</taxon>
        <taxon>campanulids</taxon>
        <taxon>Asterales</taxon>
        <taxon>Asteraceae</taxon>
        <taxon>Asteroideae</taxon>
        <taxon>Anthemideae</taxon>
        <taxon>Anthemidinae</taxon>
        <taxon>Tanacetum</taxon>
    </lineage>
</organism>
<gene>
    <name evidence="1" type="ORF">Tco_0842154</name>
</gene>
<proteinExistence type="predicted"/>
<keyword evidence="2" id="KW-1185">Reference proteome</keyword>
<protein>
    <submittedName>
        <fullName evidence="1">Uncharacterized protein</fullName>
    </submittedName>
</protein>
<comment type="caution">
    <text evidence="1">The sequence shown here is derived from an EMBL/GenBank/DDBJ whole genome shotgun (WGS) entry which is preliminary data.</text>
</comment>
<name>A0ABQ5B1Y1_9ASTR</name>
<reference evidence="1" key="1">
    <citation type="journal article" date="2022" name="Int. J. Mol. Sci.">
        <title>Draft Genome of Tanacetum Coccineum: Genomic Comparison of Closely Related Tanacetum-Family Plants.</title>
        <authorList>
            <person name="Yamashiro T."/>
            <person name="Shiraishi A."/>
            <person name="Nakayama K."/>
            <person name="Satake H."/>
        </authorList>
    </citation>
    <scope>NUCLEOTIDE SEQUENCE</scope>
</reference>
<dbReference type="Proteomes" id="UP001151760">
    <property type="component" value="Unassembled WGS sequence"/>
</dbReference>
<dbReference type="EMBL" id="BQNB010012772">
    <property type="protein sequence ID" value="GJT07692.1"/>
    <property type="molecule type" value="Genomic_DNA"/>
</dbReference>
<evidence type="ECO:0000313" key="2">
    <source>
        <dbReference type="Proteomes" id="UP001151760"/>
    </source>
</evidence>
<accession>A0ABQ5B1Y1</accession>
<reference evidence="1" key="2">
    <citation type="submission" date="2022-01" db="EMBL/GenBank/DDBJ databases">
        <authorList>
            <person name="Yamashiro T."/>
            <person name="Shiraishi A."/>
            <person name="Satake H."/>
            <person name="Nakayama K."/>
        </authorList>
    </citation>
    <scope>NUCLEOTIDE SEQUENCE</scope>
</reference>
<sequence length="314" mass="36297">MKTPNDDEPNTSPVFCQGYLNRVIVAANVSWRDRVVLYVRLRKTYGCCGKDEHDDAYTWLRHTYRSDTDSSPANLLPSRSCYECQRVRQDHGLHELINMSANTTRYRISCNDLTVLRLIAARRLCRLSNDDEPNTSLVFCQGYLNRVIVATNVSWRGDDDCLLCTVCGLLRPVSWLGNYTMCVIAAMSGVWCQRARQDHGLHELINMSANTKRYRISCNDLTVLRLIAARRLCRKKDSMLKCKDVSDRKRPDAYCFWQTRIKRFYCSMAATAQLSYIFNADQLAMSHQKSYISASDNELKNAYRKAEKHPRRLC</sequence>